<dbReference type="PANTHER" id="PTHR10622">
    <property type="entry name" value="HET DOMAIN-CONTAINING PROTEIN"/>
    <property type="match status" value="1"/>
</dbReference>
<dbReference type="InterPro" id="IPR058525">
    <property type="entry name" value="DUF8212"/>
</dbReference>
<dbReference type="Pfam" id="PF26640">
    <property type="entry name" value="DUF8212"/>
    <property type="match status" value="1"/>
</dbReference>
<dbReference type="AlphaFoldDB" id="A0A9P4QEQ3"/>
<evidence type="ECO:0000313" key="4">
    <source>
        <dbReference type="Proteomes" id="UP000799441"/>
    </source>
</evidence>
<keyword evidence="4" id="KW-1185">Reference proteome</keyword>
<protein>
    <recommendedName>
        <fullName evidence="5">HET-domain-containing protein</fullName>
    </recommendedName>
</protein>
<evidence type="ECO:0008006" key="5">
    <source>
        <dbReference type="Google" id="ProtNLM"/>
    </source>
</evidence>
<name>A0A9P4QEQ3_9PEZI</name>
<dbReference type="EMBL" id="MU003776">
    <property type="protein sequence ID" value="KAF2723561.1"/>
    <property type="molecule type" value="Genomic_DNA"/>
</dbReference>
<feature type="domain" description="DUF8212" evidence="2">
    <location>
        <begin position="239"/>
        <end position="262"/>
    </location>
</feature>
<evidence type="ECO:0000313" key="3">
    <source>
        <dbReference type="EMBL" id="KAF2723561.1"/>
    </source>
</evidence>
<dbReference type="Pfam" id="PF06985">
    <property type="entry name" value="HET"/>
    <property type="match status" value="1"/>
</dbReference>
<organism evidence="3 4">
    <name type="scientific">Polychaeton citri CBS 116435</name>
    <dbReference type="NCBI Taxonomy" id="1314669"/>
    <lineage>
        <taxon>Eukaryota</taxon>
        <taxon>Fungi</taxon>
        <taxon>Dikarya</taxon>
        <taxon>Ascomycota</taxon>
        <taxon>Pezizomycotina</taxon>
        <taxon>Dothideomycetes</taxon>
        <taxon>Dothideomycetidae</taxon>
        <taxon>Capnodiales</taxon>
        <taxon>Capnodiaceae</taxon>
        <taxon>Polychaeton</taxon>
    </lineage>
</organism>
<evidence type="ECO:0000259" key="1">
    <source>
        <dbReference type="Pfam" id="PF06985"/>
    </source>
</evidence>
<dbReference type="PANTHER" id="PTHR10622:SF10">
    <property type="entry name" value="HET DOMAIN-CONTAINING PROTEIN"/>
    <property type="match status" value="1"/>
</dbReference>
<gene>
    <name evidence="3" type="ORF">K431DRAFT_283002</name>
</gene>
<dbReference type="OrthoDB" id="20872at2759"/>
<comment type="caution">
    <text evidence="3">The sequence shown here is derived from an EMBL/GenBank/DDBJ whole genome shotgun (WGS) entry which is preliminary data.</text>
</comment>
<dbReference type="Proteomes" id="UP000799441">
    <property type="component" value="Unassembled WGS sequence"/>
</dbReference>
<proteinExistence type="predicted"/>
<sequence>MRLLRTADKKLLDRHKVGDDAPYVIFSHKWLDQDGHEEITHEDITSFDQVRRQPSKALSALKINQLCQLASLQGYEYVWLDTCCIDQKNPAELSASINSMFQWYQEAAVCYVYLAGHDALNEKSDPMQDIWFSRGWTLQELVAPRRIEFFDKNWLSIGVFDPDGMQTARDLSLMNRIFDRTGIDKSSLMGEGQLEAVSVARRMSWYRGRTTGVPEDSAYCLMGIFSVNMPTIYGEGRVRAFRRLQEEIMRYSDDHSLFAWKLPPSPTASRRHGLLAPSPECFQQTGHHHHVLNRHNNRPYIMTNKGLSIDLYLLDIGGGKYVASLDCPTGKEHWLSFFLARVNNDTEQYFRVDASEMCQVHPRGKLKSIYVQQPR</sequence>
<dbReference type="InterPro" id="IPR010730">
    <property type="entry name" value="HET"/>
</dbReference>
<reference evidence="3" key="1">
    <citation type="journal article" date="2020" name="Stud. Mycol.">
        <title>101 Dothideomycetes genomes: a test case for predicting lifestyles and emergence of pathogens.</title>
        <authorList>
            <person name="Haridas S."/>
            <person name="Albert R."/>
            <person name="Binder M."/>
            <person name="Bloem J."/>
            <person name="Labutti K."/>
            <person name="Salamov A."/>
            <person name="Andreopoulos B."/>
            <person name="Baker S."/>
            <person name="Barry K."/>
            <person name="Bills G."/>
            <person name="Bluhm B."/>
            <person name="Cannon C."/>
            <person name="Castanera R."/>
            <person name="Culley D."/>
            <person name="Daum C."/>
            <person name="Ezra D."/>
            <person name="Gonzalez J."/>
            <person name="Henrissat B."/>
            <person name="Kuo A."/>
            <person name="Liang C."/>
            <person name="Lipzen A."/>
            <person name="Lutzoni F."/>
            <person name="Magnuson J."/>
            <person name="Mondo S."/>
            <person name="Nolan M."/>
            <person name="Ohm R."/>
            <person name="Pangilinan J."/>
            <person name="Park H.-J."/>
            <person name="Ramirez L."/>
            <person name="Alfaro M."/>
            <person name="Sun H."/>
            <person name="Tritt A."/>
            <person name="Yoshinaga Y."/>
            <person name="Zwiers L.-H."/>
            <person name="Turgeon B."/>
            <person name="Goodwin S."/>
            <person name="Spatafora J."/>
            <person name="Crous P."/>
            <person name="Grigoriev I."/>
        </authorList>
    </citation>
    <scope>NUCLEOTIDE SEQUENCE</scope>
    <source>
        <strain evidence="3">CBS 116435</strain>
    </source>
</reference>
<feature type="domain" description="Heterokaryon incompatibility" evidence="1">
    <location>
        <begin position="23"/>
        <end position="122"/>
    </location>
</feature>
<accession>A0A9P4QEQ3</accession>
<evidence type="ECO:0000259" key="2">
    <source>
        <dbReference type="Pfam" id="PF26640"/>
    </source>
</evidence>